<protein>
    <submittedName>
        <fullName evidence="8">HORMA domain-containing protein 1</fullName>
    </submittedName>
</protein>
<dbReference type="GO" id="GO:0005634">
    <property type="term" value="C:nucleus"/>
    <property type="evidence" value="ECO:0007669"/>
    <property type="project" value="UniProtKB-SubCell"/>
</dbReference>
<organism evidence="8 9">
    <name type="scientific">Porphyridium purpureum</name>
    <name type="common">Red alga</name>
    <name type="synonym">Porphyridium cruentum</name>
    <dbReference type="NCBI Taxonomy" id="35688"/>
    <lineage>
        <taxon>Eukaryota</taxon>
        <taxon>Rhodophyta</taxon>
        <taxon>Bangiophyceae</taxon>
        <taxon>Porphyridiales</taxon>
        <taxon>Porphyridiaceae</taxon>
        <taxon>Porphyridium</taxon>
    </lineage>
</organism>
<evidence type="ECO:0000259" key="7">
    <source>
        <dbReference type="PROSITE" id="PS50815"/>
    </source>
</evidence>
<evidence type="ECO:0000313" key="9">
    <source>
        <dbReference type="Proteomes" id="UP000324585"/>
    </source>
</evidence>
<dbReference type="OMA" id="GCFHALE"/>
<dbReference type="GO" id="GO:0005694">
    <property type="term" value="C:chromosome"/>
    <property type="evidence" value="ECO:0007669"/>
    <property type="project" value="UniProtKB-SubCell"/>
</dbReference>
<evidence type="ECO:0000256" key="6">
    <source>
        <dbReference type="SAM" id="MobiDB-lite"/>
    </source>
</evidence>
<evidence type="ECO:0000256" key="5">
    <source>
        <dbReference type="ARBA" id="ARBA00023254"/>
    </source>
</evidence>
<dbReference type="Proteomes" id="UP000324585">
    <property type="component" value="Unassembled WGS sequence"/>
</dbReference>
<dbReference type="SUPFAM" id="SSF56019">
    <property type="entry name" value="The spindle assembly checkpoint protein mad2"/>
    <property type="match status" value="1"/>
</dbReference>
<dbReference type="EMBL" id="VRMN01000004">
    <property type="protein sequence ID" value="KAA8495010.1"/>
    <property type="molecule type" value="Genomic_DNA"/>
</dbReference>
<evidence type="ECO:0000256" key="1">
    <source>
        <dbReference type="ARBA" id="ARBA00004123"/>
    </source>
</evidence>
<dbReference type="PANTHER" id="PTHR48225">
    <property type="entry name" value="HORMA DOMAIN-CONTAINING PROTEIN 1"/>
    <property type="match status" value="1"/>
</dbReference>
<keyword evidence="9" id="KW-1185">Reference proteome</keyword>
<dbReference type="InterPro" id="IPR003511">
    <property type="entry name" value="HORMA_dom"/>
</dbReference>
<dbReference type="PANTHER" id="PTHR48225:SF7">
    <property type="entry name" value="MEIOSIS-SPECIFIC PROTEIN HOP1"/>
    <property type="match status" value="1"/>
</dbReference>
<comment type="caution">
    <text evidence="8">The sequence shown here is derived from an EMBL/GenBank/DDBJ whole genome shotgun (WGS) entry which is preliminary data.</text>
</comment>
<keyword evidence="3" id="KW-0158">Chromosome</keyword>
<comment type="subcellular location">
    <subcellularLocation>
        <location evidence="2">Chromosome</location>
    </subcellularLocation>
    <subcellularLocation>
        <location evidence="1">Nucleus</location>
    </subcellularLocation>
</comment>
<dbReference type="InterPro" id="IPR051294">
    <property type="entry name" value="HORMA_MeioticProgression"/>
</dbReference>
<evidence type="ECO:0000313" key="8">
    <source>
        <dbReference type="EMBL" id="KAA8495010.1"/>
    </source>
</evidence>
<keyword evidence="5" id="KW-0469">Meiosis</keyword>
<dbReference type="OrthoDB" id="1928087at2759"/>
<evidence type="ECO:0000256" key="3">
    <source>
        <dbReference type="ARBA" id="ARBA00022454"/>
    </source>
</evidence>
<keyword evidence="4" id="KW-0539">Nucleus</keyword>
<evidence type="ECO:0000256" key="2">
    <source>
        <dbReference type="ARBA" id="ARBA00004286"/>
    </source>
</evidence>
<feature type="region of interest" description="Disordered" evidence="6">
    <location>
        <begin position="245"/>
        <end position="287"/>
    </location>
</feature>
<dbReference type="GO" id="GO:0051321">
    <property type="term" value="P:meiotic cell cycle"/>
    <property type="evidence" value="ECO:0007669"/>
    <property type="project" value="UniProtKB-KW"/>
</dbReference>
<accession>A0A5J4YVR6</accession>
<evidence type="ECO:0000256" key="4">
    <source>
        <dbReference type="ARBA" id="ARBA00023242"/>
    </source>
</evidence>
<reference evidence="9" key="1">
    <citation type="journal article" date="2019" name="Nat. Commun.">
        <title>Expansion of phycobilisome linker gene families in mesophilic red algae.</title>
        <authorList>
            <person name="Lee J."/>
            <person name="Kim D."/>
            <person name="Bhattacharya D."/>
            <person name="Yoon H.S."/>
        </authorList>
    </citation>
    <scope>NUCLEOTIDE SEQUENCE [LARGE SCALE GENOMIC DNA]</scope>
    <source>
        <strain evidence="9">CCMP 1328</strain>
    </source>
</reference>
<dbReference type="AlphaFoldDB" id="A0A5J4YVR6"/>
<proteinExistence type="predicted"/>
<sequence length="287" mass="32395">MLSLSSLSCWWTSQTQLVRQSTVTQTESLALMKNFLRASISSIVHQRGLLPEECFEDATIGELRVKRINSKASEDAQKLANWLEQGQFLEQLLLQIFVKGDAKKFEDMKMIESFSFGFQYGEDGPNMSLLSKRMARGARATGSKDHVIQFTKEMLTGVLDMVSSLPSLNKHGELVFALKILYFDEKTPRDYEPPFFRPAPLENDVSWFSEDILRLNGGLLVTPYHSCHVEVASSSQEDLTVLKENDKGAAKHQQSQASASKQTSGKRLTSRKRSTVDEPLTARKRLR</sequence>
<dbReference type="Gene3D" id="3.30.900.10">
    <property type="entry name" value="HORMA domain"/>
    <property type="match status" value="1"/>
</dbReference>
<dbReference type="InterPro" id="IPR036570">
    <property type="entry name" value="HORMA_dom_sf"/>
</dbReference>
<dbReference type="PROSITE" id="PS50815">
    <property type="entry name" value="HORMA"/>
    <property type="match status" value="1"/>
</dbReference>
<feature type="domain" description="HORMA" evidence="7">
    <location>
        <begin position="26"/>
        <end position="231"/>
    </location>
</feature>
<feature type="compositionally biased region" description="Low complexity" evidence="6">
    <location>
        <begin position="251"/>
        <end position="266"/>
    </location>
</feature>
<gene>
    <name evidence="8" type="ORF">FVE85_3251</name>
</gene>
<name>A0A5J4YVR6_PORPP</name>
<dbReference type="Pfam" id="PF02301">
    <property type="entry name" value="HORMA"/>
    <property type="match status" value="1"/>
</dbReference>